<feature type="compositionally biased region" description="Basic and acidic residues" evidence="1">
    <location>
        <begin position="673"/>
        <end position="686"/>
    </location>
</feature>
<organism evidence="2 3">
    <name type="scientific">Trichormus variabilis SAG 1403-4b</name>
    <dbReference type="NCBI Taxonomy" id="447716"/>
    <lineage>
        <taxon>Bacteria</taxon>
        <taxon>Bacillati</taxon>
        <taxon>Cyanobacteriota</taxon>
        <taxon>Cyanophyceae</taxon>
        <taxon>Nostocales</taxon>
        <taxon>Nostocaceae</taxon>
        <taxon>Trichormus</taxon>
    </lineage>
</organism>
<evidence type="ECO:0000313" key="3">
    <source>
        <dbReference type="Proteomes" id="UP000276103"/>
    </source>
</evidence>
<dbReference type="NCBIfam" id="TIGR03986">
    <property type="entry name" value="TIGR03986 family CRISPR-associated RAMP protein"/>
    <property type="match status" value="1"/>
</dbReference>
<protein>
    <submittedName>
        <fullName evidence="2">CRISPR-associated RAMP family protein</fullName>
    </submittedName>
</protein>
<dbReference type="InterPro" id="IPR023825">
    <property type="entry name" value="CRISPR-assoc_RAMP_BGP1436"/>
</dbReference>
<evidence type="ECO:0000256" key="1">
    <source>
        <dbReference type="SAM" id="MobiDB-lite"/>
    </source>
</evidence>
<comment type="caution">
    <text evidence="2">The sequence shown here is derived from an EMBL/GenBank/DDBJ whole genome shotgun (WGS) entry which is preliminary data.</text>
</comment>
<name>A0A433UGH9_ANAVA</name>
<accession>A0A433UGH9</accession>
<evidence type="ECO:0000313" key="2">
    <source>
        <dbReference type="EMBL" id="RUS92967.1"/>
    </source>
</evidence>
<dbReference type="AlphaFoldDB" id="A0A433UGH9"/>
<feature type="compositionally biased region" description="Basic and acidic residues" evidence="1">
    <location>
        <begin position="696"/>
        <end position="705"/>
    </location>
</feature>
<feature type="compositionally biased region" description="Polar residues" evidence="1">
    <location>
        <begin position="729"/>
        <end position="749"/>
    </location>
</feature>
<dbReference type="OrthoDB" id="5362408at2"/>
<keyword evidence="3" id="KW-1185">Reference proteome</keyword>
<proteinExistence type="predicted"/>
<feature type="compositionally biased region" description="Low complexity" evidence="1">
    <location>
        <begin position="706"/>
        <end position="716"/>
    </location>
</feature>
<gene>
    <name evidence="2" type="ORF">DSM107003_47140</name>
</gene>
<dbReference type="RefSeq" id="WP_127056505.1">
    <property type="nucleotide sequence ID" value="NZ_RSCM01000022.1"/>
</dbReference>
<sequence>MNPKHISNVPDHRKAIAPYNFVELPESVVEVSPDSLPQQNRYYAQSENRYTGRIECTVTTESPLYIRCGFTQEEFGCGADSKYLPDFFYTNPLEKSIKPVIPGSSLRGMLRNLVEIITFSKIDQVADNQRLFFRAVAANPKQDSLGATYKKYILPQNIEAGYLKKDSEGWYIQPAKKEHDKTFAWVREKDLFLQDLINFDDNKYKPQYIAVSYRQVAIDYNDRAKRLFASDVDTPNTYPQKKGVLVTSGNMKQDNSDKLSPRRNHCLVFDCLVFESDSNVEKLRLDERAIEYYRNALTDFQKESPFSKDWGMLNENCFVVFYYPPENGGKVVFFGQSPNFRIPYTHQDNGYAATVANFIPTHLTSEKENSKIDLIDLADTIFGWVKKNNKKELPENIRQRAGRVFVTDAQYQSADERGIWYKGNFNDTITPQILSEPKPTCFQHYLVQSEKDNPQADKAKLKHYASQPESETVIRGHKLYWHKGKNHNFEHPEGDNASGTQVTKIKPIHSGVKFKFGIHFENLTGVELGALLWVINISQIEDKGKQYRLKLGMGKPLGMGSIKIEPQLYLSDRHHKYTQLFNENKWELGESEVIGEKYVNFIEQFEEYILSNIALEDYPKHKNKGEIHHISELPRIEMLLAMLTWDNSLGIEKNTRYMEIQRDVTKFHIGKPKNGDKTINEYKERPVLPTPLQVMGREDNPRIDKPSSSPSNSGSSIDTPKPKPKTKPQEPQGQSSNVEKPIKRNQQPQKKPKGNSEGGNSAAMTRPPKPPK</sequence>
<dbReference type="Proteomes" id="UP000276103">
    <property type="component" value="Unassembled WGS sequence"/>
</dbReference>
<feature type="region of interest" description="Disordered" evidence="1">
    <location>
        <begin position="669"/>
        <end position="772"/>
    </location>
</feature>
<reference evidence="2 3" key="1">
    <citation type="journal article" date="2019" name="Genome Biol. Evol.">
        <title>Day and night: Metabolic profiles and evolutionary relationships of six axenic non-marine cyanobacteria.</title>
        <authorList>
            <person name="Will S.E."/>
            <person name="Henke P."/>
            <person name="Boedeker C."/>
            <person name="Huang S."/>
            <person name="Brinkmann H."/>
            <person name="Rohde M."/>
            <person name="Jarek M."/>
            <person name="Friedl T."/>
            <person name="Seufert S."/>
            <person name="Schumacher M."/>
            <person name="Overmann J."/>
            <person name="Neumann-Schaal M."/>
            <person name="Petersen J."/>
        </authorList>
    </citation>
    <scope>NUCLEOTIDE SEQUENCE [LARGE SCALE GENOMIC DNA]</scope>
    <source>
        <strain evidence="2 3">SAG 1403-4b</strain>
    </source>
</reference>
<dbReference type="EMBL" id="RSCM01000022">
    <property type="protein sequence ID" value="RUS92967.1"/>
    <property type="molecule type" value="Genomic_DNA"/>
</dbReference>